<reference evidence="1 2" key="1">
    <citation type="submission" date="2018-01" db="EMBL/GenBank/DDBJ databases">
        <title>Whole genome analyses suggest that Burkholderia sensu lato contains two further novel genera in the rhizoxinica-symbiotica group Mycetohabitans gen. nov., and Trinickia gen. nov.: implications for the evolution of diazotrophy and nodulation in the Burkholderiaceae.</title>
        <authorList>
            <person name="Estrada-de los Santos P."/>
            <person name="Palmer M."/>
            <person name="Chavez-Ramirez B."/>
            <person name="Beukes C."/>
            <person name="Steenkamp E.T."/>
            <person name="Hirsch A.M."/>
            <person name="Manyaka P."/>
            <person name="Maluk M."/>
            <person name="Lafos M."/>
            <person name="Crook M."/>
            <person name="Gross E."/>
            <person name="Simon M.F."/>
            <person name="Bueno dos Reis Junior F."/>
            <person name="Poole P.S."/>
            <person name="Venter S.N."/>
            <person name="James E.K."/>
        </authorList>
    </citation>
    <scope>NUCLEOTIDE SEQUENCE [LARGE SCALE GENOMIC DNA]</scope>
    <source>
        <strain evidence="1 2">JPY 581</strain>
    </source>
</reference>
<dbReference type="RefSeq" id="WP_018442987.1">
    <property type="nucleotide sequence ID" value="NZ_KB890198.1"/>
</dbReference>
<proteinExistence type="predicted"/>
<keyword evidence="2" id="KW-1185">Reference proteome</keyword>
<name>A0A2N7X2P6_9BURK</name>
<protein>
    <submittedName>
        <fullName evidence="1">Uncharacterized protein</fullName>
    </submittedName>
</protein>
<evidence type="ECO:0000313" key="2">
    <source>
        <dbReference type="Proteomes" id="UP000235777"/>
    </source>
</evidence>
<dbReference type="EMBL" id="PNYC01000008">
    <property type="protein sequence ID" value="PMS36028.1"/>
    <property type="molecule type" value="Genomic_DNA"/>
</dbReference>
<gene>
    <name evidence="1" type="ORF">C0Z20_14290</name>
</gene>
<accession>A0A2N7X2P6</accession>
<evidence type="ECO:0000313" key="1">
    <source>
        <dbReference type="EMBL" id="PMS36028.1"/>
    </source>
</evidence>
<sequence>MQHPSKVDCITILSAASKLDDNALLALDSRLLGLTRNGMDTAAAFLIERACFKQHRDGGGHYEVGGLSLQGKLRLEQLRHG</sequence>
<comment type="caution">
    <text evidence="1">The sequence shown here is derived from an EMBL/GenBank/DDBJ whole genome shotgun (WGS) entry which is preliminary data.</text>
</comment>
<dbReference type="Proteomes" id="UP000235777">
    <property type="component" value="Unassembled WGS sequence"/>
</dbReference>
<dbReference type="OrthoDB" id="9007891at2"/>
<dbReference type="AlphaFoldDB" id="A0A2N7X2P6"/>
<organism evidence="1 2">
    <name type="scientific">Trinickia symbiotica</name>
    <dbReference type="NCBI Taxonomy" id="863227"/>
    <lineage>
        <taxon>Bacteria</taxon>
        <taxon>Pseudomonadati</taxon>
        <taxon>Pseudomonadota</taxon>
        <taxon>Betaproteobacteria</taxon>
        <taxon>Burkholderiales</taxon>
        <taxon>Burkholderiaceae</taxon>
        <taxon>Trinickia</taxon>
    </lineage>
</organism>